<feature type="active site" evidence="16">
    <location>
        <position position="306"/>
    </location>
</feature>
<sequence>MERVLKALRQIVGTDQAIRVDEPMSRHTTFGVGGPADIFIDAAADELKDILNLLSEEKFPFTVIGNGSNLLVSDKGIRGAVICIGKRMSGIEVRDGDGVADISAASGALLPIVARRACENGLTGLEFATQIPGTIGGAVYMNAGAFGGDMSDSVVSVTAVDMNGTEKKYTADQIGFDYRTSIFSKNKEIITGAVLHLRRDDPEQIKARAAAIREKREKSQPVGKRSAGSTFRKLGDGDTPEAMTPAWKLVQEAGMGDARVGGACVSPKHSGFVINDGEATASDIYNLISQIIEQVKLKTGVTLEPEVKIIGTF</sequence>
<comment type="function">
    <text evidence="2 16">Cell wall formation.</text>
</comment>
<comment type="catalytic activity">
    <reaction evidence="15 16">
        <text>UDP-N-acetyl-alpha-D-muramate + NADP(+) = UDP-N-acetyl-3-O-(1-carboxyvinyl)-alpha-D-glucosamine + NADPH + H(+)</text>
        <dbReference type="Rhea" id="RHEA:12248"/>
        <dbReference type="ChEBI" id="CHEBI:15378"/>
        <dbReference type="ChEBI" id="CHEBI:57783"/>
        <dbReference type="ChEBI" id="CHEBI:58349"/>
        <dbReference type="ChEBI" id="CHEBI:68483"/>
        <dbReference type="ChEBI" id="CHEBI:70757"/>
        <dbReference type="EC" id="1.3.1.98"/>
    </reaction>
</comment>
<dbReference type="Gene3D" id="3.30.465.10">
    <property type="match status" value="1"/>
</dbReference>
<evidence type="ECO:0000256" key="16">
    <source>
        <dbReference type="HAMAP-Rule" id="MF_00037"/>
    </source>
</evidence>
<reference evidence="19" key="1">
    <citation type="journal article" date="2020" name="Appl. Environ. Microbiol.">
        <title>Medium-Chain Fatty Acid Synthesis by 'Candidatus Weimeria bifida' gen. nov., sp. nov., and 'Candidatus Pseudoramibacter fermentans' sp. nov.</title>
        <authorList>
            <person name="Scarborough M.J."/>
            <person name="Myers K.S."/>
            <person name="Donohue T.J."/>
            <person name="Noguera D.R."/>
        </authorList>
    </citation>
    <scope>NUCLEOTIDE SEQUENCE</scope>
    <source>
        <strain evidence="19">LCO1.1</strain>
    </source>
</reference>
<evidence type="ECO:0000256" key="1">
    <source>
        <dbReference type="ARBA" id="ARBA00001974"/>
    </source>
</evidence>
<keyword evidence="8 16" id="KW-0274">FAD</keyword>
<comment type="subcellular location">
    <subcellularLocation>
        <location evidence="3 16">Cytoplasm</location>
    </subcellularLocation>
</comment>
<dbReference type="InterPro" id="IPR006094">
    <property type="entry name" value="Oxid_FAD_bind_N"/>
</dbReference>
<evidence type="ECO:0000256" key="11">
    <source>
        <dbReference type="ARBA" id="ARBA00022984"/>
    </source>
</evidence>
<feature type="active site" evidence="16">
    <location>
        <position position="179"/>
    </location>
</feature>
<comment type="caution">
    <text evidence="19">The sequence shown here is derived from an EMBL/GenBank/DDBJ whole genome shotgun (WGS) entry which is preliminary data.</text>
</comment>
<dbReference type="InterPro" id="IPR011601">
    <property type="entry name" value="MurB_C"/>
</dbReference>
<dbReference type="InterPro" id="IPR003170">
    <property type="entry name" value="MurB"/>
</dbReference>
<keyword evidence="13 16" id="KW-0131">Cell cycle</keyword>
<dbReference type="HAMAP" id="MF_00037">
    <property type="entry name" value="MurB"/>
    <property type="match status" value="1"/>
</dbReference>
<dbReference type="PANTHER" id="PTHR21071">
    <property type="entry name" value="UDP-N-ACETYLENOLPYRUVOYLGLUCOSAMINE REDUCTASE"/>
    <property type="match status" value="1"/>
</dbReference>
<evidence type="ECO:0000259" key="18">
    <source>
        <dbReference type="PROSITE" id="PS51387"/>
    </source>
</evidence>
<dbReference type="GO" id="GO:0008360">
    <property type="term" value="P:regulation of cell shape"/>
    <property type="evidence" value="ECO:0007669"/>
    <property type="project" value="UniProtKB-KW"/>
</dbReference>
<feature type="domain" description="FAD-binding PCMH-type" evidence="18">
    <location>
        <begin position="31"/>
        <end position="200"/>
    </location>
</feature>
<feature type="region of interest" description="Disordered" evidence="17">
    <location>
        <begin position="213"/>
        <end position="238"/>
    </location>
</feature>
<name>A0A6N7IZX2_9FIRM</name>
<evidence type="ECO:0000256" key="17">
    <source>
        <dbReference type="SAM" id="MobiDB-lite"/>
    </source>
</evidence>
<evidence type="ECO:0000256" key="6">
    <source>
        <dbReference type="ARBA" id="ARBA00022618"/>
    </source>
</evidence>
<evidence type="ECO:0000256" key="10">
    <source>
        <dbReference type="ARBA" id="ARBA00022960"/>
    </source>
</evidence>
<dbReference type="PROSITE" id="PS51387">
    <property type="entry name" value="FAD_PCMH"/>
    <property type="match status" value="1"/>
</dbReference>
<keyword evidence="5 16" id="KW-0963">Cytoplasm</keyword>
<dbReference type="Gene3D" id="3.90.78.10">
    <property type="entry name" value="UDP-N-acetylenolpyruvoylglucosamine reductase, C-terminal domain"/>
    <property type="match status" value="1"/>
</dbReference>
<proteinExistence type="inferred from homology"/>
<dbReference type="InterPro" id="IPR036318">
    <property type="entry name" value="FAD-bd_PCMH-like_sf"/>
</dbReference>
<evidence type="ECO:0000256" key="7">
    <source>
        <dbReference type="ARBA" id="ARBA00022630"/>
    </source>
</evidence>
<dbReference type="EMBL" id="VOGC01000007">
    <property type="protein sequence ID" value="MQN01907.1"/>
    <property type="molecule type" value="Genomic_DNA"/>
</dbReference>
<dbReference type="GO" id="GO:0071949">
    <property type="term" value="F:FAD binding"/>
    <property type="evidence" value="ECO:0007669"/>
    <property type="project" value="InterPro"/>
</dbReference>
<organism evidence="19 20">
    <name type="scientific">Candidatus Weimeria bifida</name>
    <dbReference type="NCBI Taxonomy" id="2599074"/>
    <lineage>
        <taxon>Bacteria</taxon>
        <taxon>Bacillati</taxon>
        <taxon>Bacillota</taxon>
        <taxon>Clostridia</taxon>
        <taxon>Lachnospirales</taxon>
        <taxon>Lachnospiraceae</taxon>
        <taxon>Candidatus Weimeria</taxon>
    </lineage>
</organism>
<evidence type="ECO:0000313" key="19">
    <source>
        <dbReference type="EMBL" id="MQN01907.1"/>
    </source>
</evidence>
<keyword evidence="14 16" id="KW-0961">Cell wall biogenesis/degradation</keyword>
<dbReference type="NCBIfam" id="TIGR00179">
    <property type="entry name" value="murB"/>
    <property type="match status" value="1"/>
</dbReference>
<evidence type="ECO:0000256" key="15">
    <source>
        <dbReference type="ARBA" id="ARBA00048914"/>
    </source>
</evidence>
<comment type="pathway">
    <text evidence="4 16">Cell wall biogenesis; peptidoglycan biosynthesis.</text>
</comment>
<gene>
    <name evidence="16 19" type="primary">murB</name>
    <name evidence="19" type="ORF">FRC54_08365</name>
</gene>
<evidence type="ECO:0000256" key="4">
    <source>
        <dbReference type="ARBA" id="ARBA00004752"/>
    </source>
</evidence>
<dbReference type="Gene3D" id="3.30.43.10">
    <property type="entry name" value="Uridine Diphospho-n-acetylenolpyruvylglucosamine Reductase, domain 2"/>
    <property type="match status" value="1"/>
</dbReference>
<dbReference type="Pfam" id="PF02873">
    <property type="entry name" value="MurB_C"/>
    <property type="match status" value="1"/>
</dbReference>
<dbReference type="NCBIfam" id="NF010480">
    <property type="entry name" value="PRK13905.1"/>
    <property type="match status" value="1"/>
</dbReference>
<dbReference type="Proteomes" id="UP000460257">
    <property type="component" value="Unassembled WGS sequence"/>
</dbReference>
<keyword evidence="9 16" id="KW-0521">NADP</keyword>
<dbReference type="GO" id="GO:0051301">
    <property type="term" value="P:cell division"/>
    <property type="evidence" value="ECO:0007669"/>
    <property type="project" value="UniProtKB-KW"/>
</dbReference>
<evidence type="ECO:0000256" key="9">
    <source>
        <dbReference type="ARBA" id="ARBA00022857"/>
    </source>
</evidence>
<dbReference type="SUPFAM" id="SSF56176">
    <property type="entry name" value="FAD-binding/transporter-associated domain-like"/>
    <property type="match status" value="1"/>
</dbReference>
<dbReference type="GO" id="GO:0005829">
    <property type="term" value="C:cytosol"/>
    <property type="evidence" value="ECO:0007669"/>
    <property type="project" value="TreeGrafter"/>
</dbReference>
<dbReference type="EC" id="1.3.1.98" evidence="16"/>
<dbReference type="SUPFAM" id="SSF56194">
    <property type="entry name" value="Uridine diphospho-N-Acetylenolpyruvylglucosamine reductase, MurB, C-terminal domain"/>
    <property type="match status" value="1"/>
</dbReference>
<dbReference type="PANTHER" id="PTHR21071:SF4">
    <property type="entry name" value="UDP-N-ACETYLENOLPYRUVOYLGLUCOSAMINE REDUCTASE"/>
    <property type="match status" value="1"/>
</dbReference>
<dbReference type="AlphaFoldDB" id="A0A6N7IZX2"/>
<comment type="similarity">
    <text evidence="16">Belongs to the MurB family.</text>
</comment>
<evidence type="ECO:0000256" key="2">
    <source>
        <dbReference type="ARBA" id="ARBA00003921"/>
    </source>
</evidence>
<keyword evidence="11 16" id="KW-0573">Peptidoglycan synthesis</keyword>
<dbReference type="InterPro" id="IPR016166">
    <property type="entry name" value="FAD-bd_PCMH"/>
</dbReference>
<evidence type="ECO:0000256" key="13">
    <source>
        <dbReference type="ARBA" id="ARBA00023306"/>
    </source>
</evidence>
<evidence type="ECO:0000256" key="14">
    <source>
        <dbReference type="ARBA" id="ARBA00023316"/>
    </source>
</evidence>
<evidence type="ECO:0000256" key="12">
    <source>
        <dbReference type="ARBA" id="ARBA00023002"/>
    </source>
</evidence>
<feature type="active site" description="Proton donor" evidence="16">
    <location>
        <position position="229"/>
    </location>
</feature>
<dbReference type="Pfam" id="PF01565">
    <property type="entry name" value="FAD_binding_4"/>
    <property type="match status" value="1"/>
</dbReference>
<accession>A0A6N7IZX2</accession>
<dbReference type="GO" id="GO:0008762">
    <property type="term" value="F:UDP-N-acetylmuramate dehydrogenase activity"/>
    <property type="evidence" value="ECO:0007669"/>
    <property type="project" value="UniProtKB-UniRule"/>
</dbReference>
<keyword evidence="7 16" id="KW-0285">Flavoprotein</keyword>
<keyword evidence="12 16" id="KW-0560">Oxidoreductase</keyword>
<evidence type="ECO:0000256" key="8">
    <source>
        <dbReference type="ARBA" id="ARBA00022827"/>
    </source>
</evidence>
<keyword evidence="20" id="KW-1185">Reference proteome</keyword>
<keyword evidence="10 16" id="KW-0133">Cell shape</keyword>
<dbReference type="InterPro" id="IPR036635">
    <property type="entry name" value="MurB_C_sf"/>
</dbReference>
<keyword evidence="6 16" id="KW-0132">Cell division</keyword>
<comment type="cofactor">
    <cofactor evidence="1 16">
        <name>FAD</name>
        <dbReference type="ChEBI" id="CHEBI:57692"/>
    </cofactor>
</comment>
<dbReference type="GO" id="GO:0009252">
    <property type="term" value="P:peptidoglycan biosynthetic process"/>
    <property type="evidence" value="ECO:0007669"/>
    <property type="project" value="UniProtKB-UniRule"/>
</dbReference>
<dbReference type="GO" id="GO:0071555">
    <property type="term" value="P:cell wall organization"/>
    <property type="evidence" value="ECO:0007669"/>
    <property type="project" value="UniProtKB-KW"/>
</dbReference>
<protein>
    <recommendedName>
        <fullName evidence="16">UDP-N-acetylenolpyruvoylglucosamine reductase</fullName>
        <ecNumber evidence="16">1.3.1.98</ecNumber>
    </recommendedName>
    <alternativeName>
        <fullName evidence="16">UDP-N-acetylmuramate dehydrogenase</fullName>
    </alternativeName>
</protein>
<dbReference type="InterPro" id="IPR016169">
    <property type="entry name" value="FAD-bd_PCMH_sub2"/>
</dbReference>
<evidence type="ECO:0000256" key="3">
    <source>
        <dbReference type="ARBA" id="ARBA00004496"/>
    </source>
</evidence>
<evidence type="ECO:0000313" key="20">
    <source>
        <dbReference type="Proteomes" id="UP000460257"/>
    </source>
</evidence>
<dbReference type="UniPathway" id="UPA00219"/>
<dbReference type="InterPro" id="IPR016167">
    <property type="entry name" value="FAD-bd_PCMH_sub1"/>
</dbReference>
<evidence type="ECO:0000256" key="5">
    <source>
        <dbReference type="ARBA" id="ARBA00022490"/>
    </source>
</evidence>